<proteinExistence type="predicted"/>
<gene>
    <name evidence="1" type="ORF">ONZ43_g5738</name>
</gene>
<reference evidence="1" key="1">
    <citation type="submission" date="2022-11" db="EMBL/GenBank/DDBJ databases">
        <title>Genome Sequence of Nemania bipapillata.</title>
        <authorList>
            <person name="Buettner E."/>
        </authorList>
    </citation>
    <scope>NUCLEOTIDE SEQUENCE</scope>
    <source>
        <strain evidence="1">CP14</strain>
    </source>
</reference>
<name>A0ACC2I746_9PEZI</name>
<keyword evidence="1" id="KW-0560">Oxidoreductase</keyword>
<organism evidence="1 2">
    <name type="scientific">Nemania bipapillata</name>
    <dbReference type="NCBI Taxonomy" id="110536"/>
    <lineage>
        <taxon>Eukaryota</taxon>
        <taxon>Fungi</taxon>
        <taxon>Dikarya</taxon>
        <taxon>Ascomycota</taxon>
        <taxon>Pezizomycotina</taxon>
        <taxon>Sordariomycetes</taxon>
        <taxon>Xylariomycetidae</taxon>
        <taxon>Xylariales</taxon>
        <taxon>Xylariaceae</taxon>
        <taxon>Nemania</taxon>
    </lineage>
</organism>
<keyword evidence="2" id="KW-1185">Reference proteome</keyword>
<evidence type="ECO:0000313" key="1">
    <source>
        <dbReference type="EMBL" id="KAJ8110960.1"/>
    </source>
</evidence>
<sequence>MRFPLLASSLTIGLACGQTQPLSIPGHPWIPAGSGDFRGPCPMMNTLANHGFIQHDGRNMTRENVIKGLGEGLNFDPALASVMFDQAIIANPEPNATYFTLDQLNKHNLLEHDASLSRSDAYFGNNHVFNQTVFDQTKSYWQGPVIDINMLANSKVARQLTSKAFNPTYVFTLLTEEFSLGEVIAPIIAFGDTDNLTVNRSLVEYFFENERLPSELGWKVRSDVVALQDVARMTGALRNATKLTTDSATTVSKRALGRNPHFGFVTGVSKLLTILAYYGQVESDIDES</sequence>
<dbReference type="Proteomes" id="UP001153334">
    <property type="component" value="Unassembled WGS sequence"/>
</dbReference>
<accession>A0ACC2I746</accession>
<dbReference type="EC" id="1.11.2.1" evidence="1"/>
<comment type="caution">
    <text evidence="1">The sequence shown here is derived from an EMBL/GenBank/DDBJ whole genome shotgun (WGS) entry which is preliminary data.</text>
</comment>
<protein>
    <submittedName>
        <fullName evidence="1">Heme-thiolate peroxidase</fullName>
        <ecNumber evidence="1">1.11.2.1</ecNumber>
    </submittedName>
</protein>
<evidence type="ECO:0000313" key="2">
    <source>
        <dbReference type="Proteomes" id="UP001153334"/>
    </source>
</evidence>
<dbReference type="EMBL" id="JAPESX010001855">
    <property type="protein sequence ID" value="KAJ8110960.1"/>
    <property type="molecule type" value="Genomic_DNA"/>
</dbReference>
<keyword evidence="1" id="KW-0575">Peroxidase</keyword>